<keyword evidence="10" id="KW-1185">Reference proteome</keyword>
<proteinExistence type="predicted"/>
<sequence>MSGAQQAGLRKQITPFPTRQMTILGAQADSSPQNTALCRICEPIAFMSIFPYVYYMIKDFNIAKHESEISVYAGMVTSAFAFAEFSSGVAWGRLSDKIGRKPVLLTGLAGTALSMLVFGFAPNLPVALLARALGGLLNGNIGVLQTTVAEMVTVKEHQPRAYTIMPFVWCLGSILGPTLGGALARPVVNYPTIFQAGTIWERFPYLLPNVVCTVIVAFGVLIGILFLEETHAEKKYRHDPGLAAGKWILSKFSRRVDSKTPRNEKLNNLDEILSLMCEEEQPPGYRTTAGSPNLPSTPSPEPEESLDLNDVRIAPRAKSAVTKAFTRQVVLNIMGYGILAYHTMTFDSMLPTLLSTKAPEPPLPWKLPFKFVGGYGMDTKQIGVILSIQGVYSMIATVFVFPIVVRRLGALGLFRLITISYPVLYIATPYLVLLPHSLRMIGVYGVVIWKCTFATMAYPSNAILLTNSAPSLLMLGTINGVAASTASLSRAFGPTVSGLLFSAGLRIGYSGLAWWCSAVIAVAGALISLGMSEKGGRMDVDDEKNEVDPETAYEAHALDHCALDTAIAAVETRATDHEEDDDIDNRISL</sequence>
<comment type="subcellular location">
    <subcellularLocation>
        <location evidence="1">Membrane</location>
        <topology evidence="1">Multi-pass membrane protein</topology>
    </subcellularLocation>
</comment>
<evidence type="ECO:0000256" key="3">
    <source>
        <dbReference type="ARBA" id="ARBA00022692"/>
    </source>
</evidence>
<dbReference type="CDD" id="cd17330">
    <property type="entry name" value="MFS_SLC46_TetA_like"/>
    <property type="match status" value="1"/>
</dbReference>
<dbReference type="InterPro" id="IPR011701">
    <property type="entry name" value="MFS"/>
</dbReference>
<evidence type="ECO:0000256" key="5">
    <source>
        <dbReference type="ARBA" id="ARBA00023136"/>
    </source>
</evidence>
<accession>A0A9P6VKG5</accession>
<organism evidence="9 10">
    <name type="scientific">Hyphodiscus hymeniophilus</name>
    <dbReference type="NCBI Taxonomy" id="353542"/>
    <lineage>
        <taxon>Eukaryota</taxon>
        <taxon>Fungi</taxon>
        <taxon>Dikarya</taxon>
        <taxon>Ascomycota</taxon>
        <taxon>Pezizomycotina</taxon>
        <taxon>Leotiomycetes</taxon>
        <taxon>Helotiales</taxon>
        <taxon>Hyphodiscaceae</taxon>
        <taxon>Hyphodiscus</taxon>
    </lineage>
</organism>
<dbReference type="InterPro" id="IPR020846">
    <property type="entry name" value="MFS_dom"/>
</dbReference>
<evidence type="ECO:0000256" key="2">
    <source>
        <dbReference type="ARBA" id="ARBA00022448"/>
    </source>
</evidence>
<feature type="transmembrane region" description="Helical" evidence="7">
    <location>
        <begin position="471"/>
        <end position="492"/>
    </location>
</feature>
<keyword evidence="5 7" id="KW-0472">Membrane</keyword>
<dbReference type="PROSITE" id="PS50850">
    <property type="entry name" value="MFS"/>
    <property type="match status" value="1"/>
</dbReference>
<dbReference type="EMBL" id="VNKQ01000008">
    <property type="protein sequence ID" value="KAG0649404.1"/>
    <property type="molecule type" value="Genomic_DNA"/>
</dbReference>
<dbReference type="PANTHER" id="PTHR23504">
    <property type="entry name" value="MAJOR FACILITATOR SUPERFAMILY DOMAIN-CONTAINING PROTEIN 10"/>
    <property type="match status" value="1"/>
</dbReference>
<evidence type="ECO:0000313" key="10">
    <source>
        <dbReference type="Proteomes" id="UP000785200"/>
    </source>
</evidence>
<dbReference type="OrthoDB" id="10262656at2759"/>
<name>A0A9P6VKG5_9HELO</name>
<feature type="transmembrane region" description="Helical" evidence="7">
    <location>
        <begin position="36"/>
        <end position="57"/>
    </location>
</feature>
<dbReference type="GO" id="GO:0022857">
    <property type="term" value="F:transmembrane transporter activity"/>
    <property type="evidence" value="ECO:0007669"/>
    <property type="project" value="InterPro"/>
</dbReference>
<evidence type="ECO:0000256" key="4">
    <source>
        <dbReference type="ARBA" id="ARBA00022989"/>
    </source>
</evidence>
<evidence type="ECO:0000256" key="6">
    <source>
        <dbReference type="SAM" id="MobiDB-lite"/>
    </source>
</evidence>
<comment type="caution">
    <text evidence="9">The sequence shown here is derived from an EMBL/GenBank/DDBJ whole genome shotgun (WGS) entry which is preliminary data.</text>
</comment>
<dbReference type="Gene3D" id="1.20.1250.20">
    <property type="entry name" value="MFS general substrate transporter like domains"/>
    <property type="match status" value="1"/>
</dbReference>
<keyword evidence="2" id="KW-0813">Transport</keyword>
<feature type="transmembrane region" description="Helical" evidence="7">
    <location>
        <begin position="512"/>
        <end position="531"/>
    </location>
</feature>
<dbReference type="PANTHER" id="PTHR23504:SF15">
    <property type="entry name" value="MAJOR FACILITATOR SUPERFAMILY (MFS) PROFILE DOMAIN-CONTAINING PROTEIN"/>
    <property type="match status" value="1"/>
</dbReference>
<feature type="transmembrane region" description="Helical" evidence="7">
    <location>
        <begin position="412"/>
        <end position="432"/>
    </location>
</feature>
<dbReference type="Pfam" id="PF07690">
    <property type="entry name" value="MFS_1"/>
    <property type="match status" value="1"/>
</dbReference>
<feature type="transmembrane region" description="Helical" evidence="7">
    <location>
        <begin position="203"/>
        <end position="227"/>
    </location>
</feature>
<dbReference type="Proteomes" id="UP000785200">
    <property type="component" value="Unassembled WGS sequence"/>
</dbReference>
<feature type="region of interest" description="Disordered" evidence="6">
    <location>
        <begin position="283"/>
        <end position="305"/>
    </location>
</feature>
<protein>
    <submittedName>
        <fullName evidence="9">Major facilitator superfamily multidrug transporter mfsB</fullName>
    </submittedName>
</protein>
<keyword evidence="4 7" id="KW-1133">Transmembrane helix</keyword>
<feature type="transmembrane region" description="Helical" evidence="7">
    <location>
        <begin position="438"/>
        <end position="459"/>
    </location>
</feature>
<keyword evidence="3 7" id="KW-0812">Transmembrane</keyword>
<feature type="transmembrane region" description="Helical" evidence="7">
    <location>
        <begin position="103"/>
        <end position="122"/>
    </location>
</feature>
<reference evidence="9" key="1">
    <citation type="submission" date="2019-07" db="EMBL/GenBank/DDBJ databases">
        <title>Hyphodiscus hymeniophilus genome sequencing and assembly.</title>
        <authorList>
            <person name="Kramer G."/>
            <person name="Nodwell J."/>
        </authorList>
    </citation>
    <scope>NUCLEOTIDE SEQUENCE</scope>
    <source>
        <strain evidence="9">ATCC 34498</strain>
    </source>
</reference>
<evidence type="ECO:0000313" key="9">
    <source>
        <dbReference type="EMBL" id="KAG0649404.1"/>
    </source>
</evidence>
<evidence type="ECO:0000256" key="7">
    <source>
        <dbReference type="SAM" id="Phobius"/>
    </source>
</evidence>
<dbReference type="SUPFAM" id="SSF103473">
    <property type="entry name" value="MFS general substrate transporter"/>
    <property type="match status" value="1"/>
</dbReference>
<feature type="transmembrane region" description="Helical" evidence="7">
    <location>
        <begin position="69"/>
        <end position="91"/>
    </location>
</feature>
<gene>
    <name evidence="9" type="ORF">D0Z07_4407</name>
</gene>
<evidence type="ECO:0000259" key="8">
    <source>
        <dbReference type="PROSITE" id="PS50850"/>
    </source>
</evidence>
<evidence type="ECO:0000256" key="1">
    <source>
        <dbReference type="ARBA" id="ARBA00004141"/>
    </source>
</evidence>
<dbReference type="InterPro" id="IPR036259">
    <property type="entry name" value="MFS_trans_sf"/>
</dbReference>
<feature type="domain" description="Major facilitator superfamily (MFS) profile" evidence="8">
    <location>
        <begin position="1"/>
        <end position="536"/>
    </location>
</feature>
<feature type="transmembrane region" description="Helical" evidence="7">
    <location>
        <begin position="325"/>
        <end position="344"/>
    </location>
</feature>
<dbReference type="AlphaFoldDB" id="A0A9P6VKG5"/>
<feature type="transmembrane region" description="Helical" evidence="7">
    <location>
        <begin position="161"/>
        <end position="183"/>
    </location>
</feature>
<feature type="transmembrane region" description="Helical" evidence="7">
    <location>
        <begin position="382"/>
        <end position="405"/>
    </location>
</feature>
<dbReference type="GO" id="GO:0016020">
    <property type="term" value="C:membrane"/>
    <property type="evidence" value="ECO:0007669"/>
    <property type="project" value="UniProtKB-SubCell"/>
</dbReference>